<accession>A0A3D9IU76</accession>
<keyword evidence="6" id="KW-1185">Reference proteome</keyword>
<dbReference type="InterPro" id="IPR018062">
    <property type="entry name" value="HTH_AraC-typ_CS"/>
</dbReference>
<dbReference type="PROSITE" id="PS01124">
    <property type="entry name" value="HTH_ARAC_FAMILY_2"/>
    <property type="match status" value="1"/>
</dbReference>
<dbReference type="InterPro" id="IPR011051">
    <property type="entry name" value="RmlC_Cupin_sf"/>
</dbReference>
<organism evidence="5 6">
    <name type="scientific">Cohnella phaseoli</name>
    <dbReference type="NCBI Taxonomy" id="456490"/>
    <lineage>
        <taxon>Bacteria</taxon>
        <taxon>Bacillati</taxon>
        <taxon>Bacillota</taxon>
        <taxon>Bacilli</taxon>
        <taxon>Bacillales</taxon>
        <taxon>Paenibacillaceae</taxon>
        <taxon>Cohnella</taxon>
    </lineage>
</organism>
<dbReference type="PRINTS" id="PR00032">
    <property type="entry name" value="HTHARAC"/>
</dbReference>
<dbReference type="SUPFAM" id="SSF46689">
    <property type="entry name" value="Homeodomain-like"/>
    <property type="match status" value="2"/>
</dbReference>
<sequence>MSANNRLIFTKERFLTANLLLPMLYHAGWEIRDGHWSYPQREMRGGLVQARYASELGCYVRTLPYHWLMMVLQGEVVVTCRDFRTTIGENEVVHFQPHQPHHISANLPANYIWIHYKMLLPSQEEPLLPLYPAEQEARYGRETVFQEAVVDLPTVIVPKNPNLVRKLFTTTVEEFMLEPPGFMLSSKANFQCLLTALFREATDRSSPAIVSDPAIQRALDHIHQHYDTKLAISSLAALVNLSQNYFISRFGKIVGISPNEYILRFRIRHAKMLLRDTDMRLTEIAARVGFESLSYFSRMFRQLEGIPPSEYKSYKLRTHVHHSE</sequence>
<dbReference type="PANTHER" id="PTHR43280">
    <property type="entry name" value="ARAC-FAMILY TRANSCRIPTIONAL REGULATOR"/>
    <property type="match status" value="1"/>
</dbReference>
<evidence type="ECO:0000259" key="4">
    <source>
        <dbReference type="PROSITE" id="PS01124"/>
    </source>
</evidence>
<keyword evidence="1" id="KW-0805">Transcription regulation</keyword>
<dbReference type="Gene3D" id="1.10.10.60">
    <property type="entry name" value="Homeodomain-like"/>
    <property type="match status" value="2"/>
</dbReference>
<dbReference type="PANTHER" id="PTHR43280:SF2">
    <property type="entry name" value="HTH-TYPE TRANSCRIPTIONAL REGULATOR EXSA"/>
    <property type="match status" value="1"/>
</dbReference>
<dbReference type="InterPro" id="IPR018060">
    <property type="entry name" value="HTH_AraC"/>
</dbReference>
<dbReference type="SUPFAM" id="SSF51182">
    <property type="entry name" value="RmlC-like cupins"/>
    <property type="match status" value="1"/>
</dbReference>
<evidence type="ECO:0000313" key="6">
    <source>
        <dbReference type="Proteomes" id="UP000256977"/>
    </source>
</evidence>
<dbReference type="AlphaFoldDB" id="A0A3D9IU76"/>
<evidence type="ECO:0000256" key="3">
    <source>
        <dbReference type="ARBA" id="ARBA00023163"/>
    </source>
</evidence>
<dbReference type="SMART" id="SM00342">
    <property type="entry name" value="HTH_ARAC"/>
    <property type="match status" value="1"/>
</dbReference>
<dbReference type="InterPro" id="IPR014710">
    <property type="entry name" value="RmlC-like_jellyroll"/>
</dbReference>
<dbReference type="OrthoDB" id="2644630at2"/>
<dbReference type="PROSITE" id="PS00041">
    <property type="entry name" value="HTH_ARAC_FAMILY_1"/>
    <property type="match status" value="1"/>
</dbReference>
<keyword evidence="2 5" id="KW-0238">DNA-binding</keyword>
<dbReference type="GO" id="GO:0003700">
    <property type="term" value="F:DNA-binding transcription factor activity"/>
    <property type="evidence" value="ECO:0007669"/>
    <property type="project" value="InterPro"/>
</dbReference>
<evidence type="ECO:0000256" key="1">
    <source>
        <dbReference type="ARBA" id="ARBA00023015"/>
    </source>
</evidence>
<evidence type="ECO:0000313" key="5">
    <source>
        <dbReference type="EMBL" id="RED65310.1"/>
    </source>
</evidence>
<dbReference type="InterPro" id="IPR009057">
    <property type="entry name" value="Homeodomain-like_sf"/>
</dbReference>
<dbReference type="Pfam" id="PF12833">
    <property type="entry name" value="HTH_18"/>
    <property type="match status" value="1"/>
</dbReference>
<dbReference type="GO" id="GO:0043565">
    <property type="term" value="F:sequence-specific DNA binding"/>
    <property type="evidence" value="ECO:0007669"/>
    <property type="project" value="InterPro"/>
</dbReference>
<reference evidence="5 6" key="1">
    <citation type="submission" date="2018-07" db="EMBL/GenBank/DDBJ databases">
        <title>Genomic Encyclopedia of Type Strains, Phase III (KMG-III): the genomes of soil and plant-associated and newly described type strains.</title>
        <authorList>
            <person name="Whitman W."/>
        </authorList>
    </citation>
    <scope>NUCLEOTIDE SEQUENCE [LARGE SCALE GENOMIC DNA]</scope>
    <source>
        <strain evidence="5 6">CECT 7287</strain>
    </source>
</reference>
<dbReference type="RefSeq" id="WP_116062976.1">
    <property type="nucleotide sequence ID" value="NZ_QRDZ01000020.1"/>
</dbReference>
<dbReference type="Gene3D" id="2.60.120.10">
    <property type="entry name" value="Jelly Rolls"/>
    <property type="match status" value="1"/>
</dbReference>
<dbReference type="InterPro" id="IPR020449">
    <property type="entry name" value="Tscrpt_reg_AraC-type_HTH"/>
</dbReference>
<keyword evidence="3" id="KW-0804">Transcription</keyword>
<dbReference type="Proteomes" id="UP000256977">
    <property type="component" value="Unassembled WGS sequence"/>
</dbReference>
<gene>
    <name evidence="5" type="ORF">DFP98_12059</name>
</gene>
<name>A0A3D9IU76_9BACL</name>
<proteinExistence type="predicted"/>
<protein>
    <submittedName>
        <fullName evidence="5">AraC-like DNA-binding protein</fullName>
    </submittedName>
</protein>
<comment type="caution">
    <text evidence="5">The sequence shown here is derived from an EMBL/GenBank/DDBJ whole genome shotgun (WGS) entry which is preliminary data.</text>
</comment>
<dbReference type="EMBL" id="QRDZ01000020">
    <property type="protein sequence ID" value="RED65310.1"/>
    <property type="molecule type" value="Genomic_DNA"/>
</dbReference>
<feature type="domain" description="HTH araC/xylS-type" evidence="4">
    <location>
        <begin position="216"/>
        <end position="314"/>
    </location>
</feature>
<evidence type="ECO:0000256" key="2">
    <source>
        <dbReference type="ARBA" id="ARBA00023125"/>
    </source>
</evidence>